<evidence type="ECO:0000313" key="19">
    <source>
        <dbReference type="EnsemblMetazoa" id="XP_038078682.1"/>
    </source>
</evidence>
<keyword evidence="11" id="KW-1015">Disulfide bond</keyword>
<dbReference type="InterPro" id="IPR038578">
    <property type="entry name" value="GT29-like_sf"/>
</dbReference>
<keyword evidence="20" id="KW-1185">Reference proteome</keyword>
<feature type="transmembrane region" description="Helical" evidence="18">
    <location>
        <begin position="22"/>
        <end position="40"/>
    </location>
</feature>
<comment type="similarity">
    <text evidence="3">Belongs to the glycosyltransferase 29 family.</text>
</comment>
<dbReference type="PANTHER" id="PTHR45941:SF8">
    <property type="entry name" value="ALPHA-N-ACETYLGALACTOSAMINIDE ALPHA-2,6-SIALYLTRANSFERASE 1-LIKE"/>
    <property type="match status" value="1"/>
</dbReference>
<comment type="catalytic activity">
    <reaction evidence="13">
        <text>a beta-D-galactosyl-(1-&gt;3)-N-acetyl-alpha-D-galactosaminyl derivative + CMP-N-acetyl-beta-neuraminate = a beta-D-galactosyl-(1-&gt;3)-[N-acetyl-alpha-neuraminyl-(2-&gt;6)]-N-acetyl-alpha-D-galactosaminyl derivative + CMP + H(+)</text>
        <dbReference type="Rhea" id="RHEA:11136"/>
        <dbReference type="ChEBI" id="CHEBI:15378"/>
        <dbReference type="ChEBI" id="CHEBI:57812"/>
        <dbReference type="ChEBI" id="CHEBI:60377"/>
        <dbReference type="ChEBI" id="CHEBI:133470"/>
        <dbReference type="ChEBI" id="CHEBI:140764"/>
        <dbReference type="EC" id="2.4.3.3"/>
    </reaction>
    <physiologicalReaction direction="left-to-right" evidence="13">
        <dbReference type="Rhea" id="RHEA:11137"/>
    </physiologicalReaction>
</comment>
<evidence type="ECO:0000256" key="12">
    <source>
        <dbReference type="ARBA" id="ARBA00023180"/>
    </source>
</evidence>
<evidence type="ECO:0000256" key="3">
    <source>
        <dbReference type="ARBA" id="ARBA00006003"/>
    </source>
</evidence>
<evidence type="ECO:0000256" key="18">
    <source>
        <dbReference type="SAM" id="Phobius"/>
    </source>
</evidence>
<evidence type="ECO:0000256" key="6">
    <source>
        <dbReference type="ARBA" id="ARBA00022692"/>
    </source>
</evidence>
<dbReference type="Pfam" id="PF00777">
    <property type="entry name" value="Glyco_transf_29"/>
    <property type="match status" value="1"/>
</dbReference>
<dbReference type="FunFam" id="3.90.1480.20:FF:000015">
    <property type="entry name" value="Lactosylceramide alpha-2,3-sialyltransferase"/>
    <property type="match status" value="1"/>
</dbReference>
<keyword evidence="5" id="KW-0808">Transferase</keyword>
<dbReference type="EnsemblMetazoa" id="XM_038222754.1">
    <property type="protein sequence ID" value="XP_038078682.1"/>
    <property type="gene ID" value="LOC119746004"/>
</dbReference>
<protein>
    <recommendedName>
        <fullName evidence="14">alpha-N-acetylgalactosaminide alpha-2,6-sialyltransferase</fullName>
        <ecNumber evidence="14">2.4.3.3</ecNumber>
    </recommendedName>
</protein>
<evidence type="ECO:0000256" key="17">
    <source>
        <dbReference type="PIRSR" id="PIRSR005557-2"/>
    </source>
</evidence>
<dbReference type="EC" id="2.4.3.3" evidence="14"/>
<dbReference type="InterPro" id="IPR001675">
    <property type="entry name" value="Glyco_trans_29"/>
</dbReference>
<dbReference type="PIRSF" id="PIRSF005557">
    <property type="entry name" value="Sialyl_trans"/>
    <property type="match status" value="1"/>
</dbReference>
<evidence type="ECO:0000256" key="5">
    <source>
        <dbReference type="ARBA" id="ARBA00022679"/>
    </source>
</evidence>
<evidence type="ECO:0000256" key="11">
    <source>
        <dbReference type="ARBA" id="ARBA00023157"/>
    </source>
</evidence>
<dbReference type="GO" id="GO:0000139">
    <property type="term" value="C:Golgi membrane"/>
    <property type="evidence" value="ECO:0007669"/>
    <property type="project" value="UniProtKB-SubCell"/>
</dbReference>
<evidence type="ECO:0000256" key="15">
    <source>
        <dbReference type="ARBA" id="ARBA00050664"/>
    </source>
</evidence>
<dbReference type="Proteomes" id="UP000887568">
    <property type="component" value="Unplaced"/>
</dbReference>
<evidence type="ECO:0000256" key="1">
    <source>
        <dbReference type="ARBA" id="ARBA00004323"/>
    </source>
</evidence>
<evidence type="ECO:0000256" key="8">
    <source>
        <dbReference type="ARBA" id="ARBA00022989"/>
    </source>
</evidence>
<dbReference type="PANTHER" id="PTHR45941">
    <property type="entry name" value="ALPHA-N-ACETYLGALACTOSAMINIDE ALPHA-2,6-SIALYLTRANSFERASE 2-LIKE-RELATED"/>
    <property type="match status" value="1"/>
</dbReference>
<evidence type="ECO:0000313" key="20">
    <source>
        <dbReference type="Proteomes" id="UP000887568"/>
    </source>
</evidence>
<keyword evidence="9" id="KW-0333">Golgi apparatus</keyword>
<dbReference type="Gene3D" id="3.90.1480.20">
    <property type="entry name" value="Glycosyl transferase family 29"/>
    <property type="match status" value="1"/>
</dbReference>
<keyword evidence="10 18" id="KW-0472">Membrane</keyword>
<comment type="pathway">
    <text evidence="2">Protein modification; protein glycosylation.</text>
</comment>
<proteinExistence type="inferred from homology"/>
<dbReference type="GO" id="GO:0001665">
    <property type="term" value="F:alpha-N-acetylgalactosaminide alpha-2,6-sialyltransferase activity"/>
    <property type="evidence" value="ECO:0007669"/>
    <property type="project" value="UniProtKB-EC"/>
</dbReference>
<evidence type="ECO:0000256" key="4">
    <source>
        <dbReference type="ARBA" id="ARBA00022676"/>
    </source>
</evidence>
<dbReference type="RefSeq" id="XP_038078682.1">
    <property type="nucleotide sequence ID" value="XM_038222754.1"/>
</dbReference>
<organism evidence="19 20">
    <name type="scientific">Patiria miniata</name>
    <name type="common">Bat star</name>
    <name type="synonym">Asterina miniata</name>
    <dbReference type="NCBI Taxonomy" id="46514"/>
    <lineage>
        <taxon>Eukaryota</taxon>
        <taxon>Metazoa</taxon>
        <taxon>Echinodermata</taxon>
        <taxon>Eleutherozoa</taxon>
        <taxon>Asterozoa</taxon>
        <taxon>Asteroidea</taxon>
        <taxon>Valvatacea</taxon>
        <taxon>Valvatida</taxon>
        <taxon>Asterinidae</taxon>
        <taxon>Patiria</taxon>
    </lineage>
</organism>
<comment type="catalytic activity">
    <reaction evidence="15">
        <text>a 3-O-[N-acetyl-alpha-neuraminyl-(2-&gt;3)-beta-D-galactosyl-(1-&gt;3)-N-acetyl-alpha-D-galactosaminyl]-L-threonyl-[protein] + CMP-N-acetyl-beta-neuraminate = a 3-O-{alpha-Neu5Ac-(2-&gt;3)-beta-D-Gal-(1-&gt;3)-[alpha-Neu5Ac-(2-&gt;6)]-alpha-D-GalNAc}-L-threonyl-[protein] + CMP + H(+)</text>
        <dbReference type="Rhea" id="RHEA:81659"/>
        <dbReference type="Rhea" id="RHEA-COMP:14417"/>
        <dbReference type="Rhea" id="RHEA-COMP:16763"/>
        <dbReference type="ChEBI" id="CHEBI:15378"/>
        <dbReference type="ChEBI" id="CHEBI:57812"/>
        <dbReference type="ChEBI" id="CHEBI:60377"/>
        <dbReference type="ChEBI" id="CHEBI:139598"/>
        <dbReference type="ChEBI" id="CHEBI:156398"/>
    </reaction>
    <physiologicalReaction direction="left-to-right" evidence="15">
        <dbReference type="Rhea" id="RHEA:81660"/>
    </physiologicalReaction>
</comment>
<evidence type="ECO:0000256" key="9">
    <source>
        <dbReference type="ARBA" id="ARBA00023034"/>
    </source>
</evidence>
<evidence type="ECO:0000256" key="7">
    <source>
        <dbReference type="ARBA" id="ARBA00022968"/>
    </source>
</evidence>
<reference evidence="19" key="1">
    <citation type="submission" date="2022-11" db="UniProtKB">
        <authorList>
            <consortium name="EnsemblMetazoa"/>
        </authorList>
    </citation>
    <scope>IDENTIFICATION</scope>
</reference>
<sequence length="373" mass="43539">MRLTRCLPCRLLHSLFSSLHNWKNTLIVVLLVSFTVVVIMQKYWMEARLQLLLAYDLSESPTRQQSDSVRTQMSLYVGNESTNSDVGSRIEFYEPSNCPKSISSLPNYSQWFRERFKPNIKLFLDKLDADNIRNLSFYELPFGFKNEKHDFMKSLLLHNNFKNPSLSLRREKQCISCAVVGSGGILNGSRAGREIDAHDLVFRLNAAVTYGKHAEDVGRRTDFYMFFPESAHLYGFMDKNVTLLYTMYKTFDVEYAAEILNINRQRKSQKADPERLKIIHPDFFRYVFAKFLDAKSMKPTTGAVVVMLAVHLCDSVTIYGFGYDPKFSMHYYDSAFIKRTYRSTWTHDVENEKKLWDTLHNEGVIRFFKRDVV</sequence>
<comment type="catalytic activity">
    <reaction evidence="16">
        <text>a 3-O-[N-acetyl-alpha-D-galactosaminyl]-L-threonyl-[protein] + CMP-N-acetyl-beta-neuraminate = a 3-O-[N-acetyl-alpha-neuraminosyl-(2-&gt;6)-N-acetyl-alpha-D-galactosaminyl]-L-threonyl-[protein] + CMP + H(+)</text>
        <dbReference type="Rhea" id="RHEA:81643"/>
        <dbReference type="Rhea" id="RHEA-COMP:11689"/>
        <dbReference type="Rhea" id="RHEA-COMP:19720"/>
        <dbReference type="ChEBI" id="CHEBI:15378"/>
        <dbReference type="ChEBI" id="CHEBI:57812"/>
        <dbReference type="ChEBI" id="CHEBI:60377"/>
        <dbReference type="ChEBI" id="CHEBI:87075"/>
        <dbReference type="ChEBI" id="CHEBI:231970"/>
    </reaction>
    <physiologicalReaction direction="left-to-right" evidence="16">
        <dbReference type="Rhea" id="RHEA:81644"/>
    </physiologicalReaction>
</comment>
<dbReference type="InterPro" id="IPR012163">
    <property type="entry name" value="Sialyl_trans"/>
</dbReference>
<evidence type="ECO:0000256" key="10">
    <source>
        <dbReference type="ARBA" id="ARBA00023136"/>
    </source>
</evidence>
<feature type="disulfide bond" evidence="17">
    <location>
        <begin position="177"/>
        <end position="313"/>
    </location>
</feature>
<name>A0A914BT42_PATMI</name>
<keyword evidence="8 18" id="KW-1133">Transmembrane helix</keyword>
<evidence type="ECO:0000256" key="2">
    <source>
        <dbReference type="ARBA" id="ARBA00004922"/>
    </source>
</evidence>
<evidence type="ECO:0000256" key="14">
    <source>
        <dbReference type="ARBA" id="ARBA00039109"/>
    </source>
</evidence>
<accession>A0A914BT42</accession>
<evidence type="ECO:0000256" key="16">
    <source>
        <dbReference type="ARBA" id="ARBA00052285"/>
    </source>
</evidence>
<dbReference type="GeneID" id="119746004"/>
<dbReference type="OMA" id="TRCLPCR"/>
<evidence type="ECO:0000256" key="13">
    <source>
        <dbReference type="ARBA" id="ARBA00036348"/>
    </source>
</evidence>
<keyword evidence="6 18" id="KW-0812">Transmembrane</keyword>
<keyword evidence="4" id="KW-0328">Glycosyltransferase</keyword>
<keyword evidence="7" id="KW-0735">Signal-anchor</keyword>
<dbReference type="OrthoDB" id="10264956at2759"/>
<comment type="subcellular location">
    <subcellularLocation>
        <location evidence="1">Golgi apparatus membrane</location>
        <topology evidence="1">Single-pass type II membrane protein</topology>
    </subcellularLocation>
</comment>
<keyword evidence="12" id="KW-0325">Glycoprotein</keyword>
<dbReference type="AlphaFoldDB" id="A0A914BT42"/>